<dbReference type="GO" id="GO:0005829">
    <property type="term" value="C:cytosol"/>
    <property type="evidence" value="ECO:0007669"/>
    <property type="project" value="TreeGrafter"/>
</dbReference>
<dbReference type="eggNOG" id="COG0859">
    <property type="taxonomic scope" value="Bacteria"/>
</dbReference>
<evidence type="ECO:0000256" key="2">
    <source>
        <dbReference type="ARBA" id="ARBA00022679"/>
    </source>
</evidence>
<keyword evidence="2 3" id="KW-0808">Transferase</keyword>
<dbReference type="SUPFAM" id="SSF53756">
    <property type="entry name" value="UDP-Glycosyltransferase/glycogen phosphorylase"/>
    <property type="match status" value="1"/>
</dbReference>
<dbReference type="STRING" id="522772.Dacet_1686"/>
<dbReference type="InterPro" id="IPR051199">
    <property type="entry name" value="LPS_LOS_Heptosyltrfase"/>
</dbReference>
<organism evidence="3 4">
    <name type="scientific">Denitrovibrio acetiphilus (strain DSM 12809 / NBRC 114555 / N2460)</name>
    <dbReference type="NCBI Taxonomy" id="522772"/>
    <lineage>
        <taxon>Bacteria</taxon>
        <taxon>Pseudomonadati</taxon>
        <taxon>Deferribacterota</taxon>
        <taxon>Deferribacteres</taxon>
        <taxon>Deferribacterales</taxon>
        <taxon>Geovibrionaceae</taxon>
        <taxon>Denitrovibrio</taxon>
    </lineage>
</organism>
<dbReference type="AlphaFoldDB" id="D4H8V1"/>
<dbReference type="PANTHER" id="PTHR30160:SF1">
    <property type="entry name" value="LIPOPOLYSACCHARIDE 1,2-N-ACETYLGLUCOSAMINETRANSFERASE-RELATED"/>
    <property type="match status" value="1"/>
</dbReference>
<dbReference type="CDD" id="cd03789">
    <property type="entry name" value="GT9_LPS_heptosyltransferase"/>
    <property type="match status" value="1"/>
</dbReference>
<dbReference type="GO" id="GO:0008713">
    <property type="term" value="F:ADP-heptose-lipopolysaccharide heptosyltransferase activity"/>
    <property type="evidence" value="ECO:0007669"/>
    <property type="project" value="TreeGrafter"/>
</dbReference>
<evidence type="ECO:0000256" key="1">
    <source>
        <dbReference type="ARBA" id="ARBA00022676"/>
    </source>
</evidence>
<dbReference type="EMBL" id="CP001968">
    <property type="protein sequence ID" value="ADD68450.1"/>
    <property type="molecule type" value="Genomic_DNA"/>
</dbReference>
<dbReference type="InParanoid" id="D4H8V1"/>
<dbReference type="GO" id="GO:0009244">
    <property type="term" value="P:lipopolysaccharide core region biosynthetic process"/>
    <property type="evidence" value="ECO:0007669"/>
    <property type="project" value="TreeGrafter"/>
</dbReference>
<dbReference type="PANTHER" id="PTHR30160">
    <property type="entry name" value="TETRAACYLDISACCHARIDE 4'-KINASE-RELATED"/>
    <property type="match status" value="1"/>
</dbReference>
<gene>
    <name evidence="3" type="ordered locus">Dacet_1686</name>
</gene>
<dbReference type="Gene3D" id="3.40.50.2000">
    <property type="entry name" value="Glycogen Phosphorylase B"/>
    <property type="match status" value="2"/>
</dbReference>
<dbReference type="InterPro" id="IPR002201">
    <property type="entry name" value="Glyco_trans_9"/>
</dbReference>
<dbReference type="PaxDb" id="522772-Dacet_1686"/>
<dbReference type="RefSeq" id="WP_013010961.1">
    <property type="nucleotide sequence ID" value="NC_013943.1"/>
</dbReference>
<dbReference type="HOGENOM" id="CLU_038371_7_0_0"/>
<name>D4H8V1_DENA2</name>
<protein>
    <submittedName>
        <fullName evidence="3">Glycosyl transferase family 9</fullName>
    </submittedName>
</protein>
<evidence type="ECO:0000313" key="3">
    <source>
        <dbReference type="EMBL" id="ADD68450.1"/>
    </source>
</evidence>
<dbReference type="Pfam" id="PF01075">
    <property type="entry name" value="Glyco_transf_9"/>
    <property type="match status" value="1"/>
</dbReference>
<keyword evidence="1" id="KW-0328">Glycosyltransferase</keyword>
<dbReference type="CAZy" id="GT9">
    <property type="family name" value="Glycosyltransferase Family 9"/>
</dbReference>
<proteinExistence type="predicted"/>
<reference evidence="3 4" key="1">
    <citation type="journal article" date="2010" name="Stand. Genomic Sci.">
        <title>Complete genome sequence of Denitrovibrio acetiphilus type strain (N2460).</title>
        <authorList>
            <person name="Kiss H."/>
            <person name="Lang E."/>
            <person name="Lapidus A."/>
            <person name="Copeland A."/>
            <person name="Nolan M."/>
            <person name="Glavina Del Rio T."/>
            <person name="Chen F."/>
            <person name="Lucas S."/>
            <person name="Tice H."/>
            <person name="Cheng J.F."/>
            <person name="Han C."/>
            <person name="Goodwin L."/>
            <person name="Pitluck S."/>
            <person name="Liolios K."/>
            <person name="Pati A."/>
            <person name="Ivanova N."/>
            <person name="Mavromatis K."/>
            <person name="Chen A."/>
            <person name="Palaniappan K."/>
            <person name="Land M."/>
            <person name="Hauser L."/>
            <person name="Chang Y.J."/>
            <person name="Jeffries C.D."/>
            <person name="Detter J.C."/>
            <person name="Brettin T."/>
            <person name="Spring S."/>
            <person name="Rohde M."/>
            <person name="Goker M."/>
            <person name="Woyke T."/>
            <person name="Bristow J."/>
            <person name="Eisen J.A."/>
            <person name="Markowitz V."/>
            <person name="Hugenholtz P."/>
            <person name="Kyrpides N.C."/>
            <person name="Klenk H.P."/>
        </authorList>
    </citation>
    <scope>NUCLEOTIDE SEQUENCE [LARGE SCALE GENOMIC DNA]</scope>
    <source>
        <strain evidence="4">DSM 12809 / NBRC 114555 / N2460</strain>
    </source>
</reference>
<dbReference type="KEGG" id="dap:Dacet_1686"/>
<keyword evidence="4" id="KW-1185">Reference proteome</keyword>
<dbReference type="OrthoDB" id="9797795at2"/>
<evidence type="ECO:0000313" key="4">
    <source>
        <dbReference type="Proteomes" id="UP000002012"/>
    </source>
</evidence>
<accession>D4H8V1</accession>
<sequence length="315" mass="34641">MQKNTAIIRCGAIGDLISISSAVRSYKENHPDEHITLLCGESCADALRRAPYIDNLITLNDTHLYEGNIFQKFITAVKAAMSIRNCTKCFILHSDFRWELIADLAGIPNKYSLHNNDIKKSRYKIYMEALNGSERNDSKPVFHSESLTLPLYKAPYICIAPGGARNVKSDTPCRKWRGFQTLIELINININIHIVLLGSADDSTGINNEKIIDMCGMTSLSDAYHLINASALFIGNDSGLLHLAACTDTPALGVFTATSPEVVLPAASNVTSLQSPLRCSPCERQGSYKLNCGQECTGSIPPEDVFKKVLKILDM</sequence>
<dbReference type="Proteomes" id="UP000002012">
    <property type="component" value="Chromosome"/>
</dbReference>